<dbReference type="EMBL" id="JAINUG010000084">
    <property type="protein sequence ID" value="KAJ8399230.1"/>
    <property type="molecule type" value="Genomic_DNA"/>
</dbReference>
<evidence type="ECO:0000313" key="2">
    <source>
        <dbReference type="EMBL" id="KAJ8399230.1"/>
    </source>
</evidence>
<keyword evidence="3" id="KW-1185">Reference proteome</keyword>
<organism evidence="2 3">
    <name type="scientific">Aldrovandia affinis</name>
    <dbReference type="NCBI Taxonomy" id="143900"/>
    <lineage>
        <taxon>Eukaryota</taxon>
        <taxon>Metazoa</taxon>
        <taxon>Chordata</taxon>
        <taxon>Craniata</taxon>
        <taxon>Vertebrata</taxon>
        <taxon>Euteleostomi</taxon>
        <taxon>Actinopterygii</taxon>
        <taxon>Neopterygii</taxon>
        <taxon>Teleostei</taxon>
        <taxon>Notacanthiformes</taxon>
        <taxon>Halosauridae</taxon>
        <taxon>Aldrovandia</taxon>
    </lineage>
</organism>
<protein>
    <submittedName>
        <fullName evidence="2">Uncharacterized protein</fullName>
    </submittedName>
</protein>
<proteinExistence type="predicted"/>
<comment type="caution">
    <text evidence="2">The sequence shown here is derived from an EMBL/GenBank/DDBJ whole genome shotgun (WGS) entry which is preliminary data.</text>
</comment>
<sequence length="131" mass="14022">MPPCFFVQRAAKRLGAGLSREETHTVRPRKRSGGTKEPSPNNCDKVAAADRTPGGSRTDNRYIHHRTVTASSVALFAYCVRSAAREMKVPSGFCMSNDVEISEVERGVIAGRGSPPGQAAVFPHAVAVLSL</sequence>
<evidence type="ECO:0000313" key="3">
    <source>
        <dbReference type="Proteomes" id="UP001221898"/>
    </source>
</evidence>
<reference evidence="2" key="1">
    <citation type="journal article" date="2023" name="Science">
        <title>Genome structures resolve the early diversification of teleost fishes.</title>
        <authorList>
            <person name="Parey E."/>
            <person name="Louis A."/>
            <person name="Montfort J."/>
            <person name="Bouchez O."/>
            <person name="Roques C."/>
            <person name="Iampietro C."/>
            <person name="Lluch J."/>
            <person name="Castinel A."/>
            <person name="Donnadieu C."/>
            <person name="Desvignes T."/>
            <person name="Floi Bucao C."/>
            <person name="Jouanno E."/>
            <person name="Wen M."/>
            <person name="Mejri S."/>
            <person name="Dirks R."/>
            <person name="Jansen H."/>
            <person name="Henkel C."/>
            <person name="Chen W.J."/>
            <person name="Zahm M."/>
            <person name="Cabau C."/>
            <person name="Klopp C."/>
            <person name="Thompson A.W."/>
            <person name="Robinson-Rechavi M."/>
            <person name="Braasch I."/>
            <person name="Lecointre G."/>
            <person name="Bobe J."/>
            <person name="Postlethwait J.H."/>
            <person name="Berthelot C."/>
            <person name="Roest Crollius H."/>
            <person name="Guiguen Y."/>
        </authorList>
    </citation>
    <scope>NUCLEOTIDE SEQUENCE</scope>
    <source>
        <strain evidence="2">NC1722</strain>
    </source>
</reference>
<evidence type="ECO:0000256" key="1">
    <source>
        <dbReference type="SAM" id="MobiDB-lite"/>
    </source>
</evidence>
<accession>A0AAD7SB11</accession>
<name>A0AAD7SB11_9TELE</name>
<feature type="region of interest" description="Disordered" evidence="1">
    <location>
        <begin position="16"/>
        <end position="60"/>
    </location>
</feature>
<dbReference type="Proteomes" id="UP001221898">
    <property type="component" value="Unassembled WGS sequence"/>
</dbReference>
<dbReference type="AlphaFoldDB" id="A0AAD7SB11"/>
<gene>
    <name evidence="2" type="ORF">AAFF_G00412680</name>
</gene>